<comment type="caution">
    <text evidence="5">The sequence shown here is derived from an EMBL/GenBank/DDBJ whole genome shotgun (WGS) entry which is preliminary data.</text>
</comment>
<evidence type="ECO:0000256" key="3">
    <source>
        <dbReference type="RuleBase" id="RU361235"/>
    </source>
</evidence>
<dbReference type="EC" id="3.1.1.-" evidence="3"/>
<evidence type="ECO:0000313" key="6">
    <source>
        <dbReference type="Proteomes" id="UP000270230"/>
    </source>
</evidence>
<dbReference type="Proteomes" id="UP000270230">
    <property type="component" value="Unassembled WGS sequence"/>
</dbReference>
<feature type="signal peptide" evidence="3">
    <location>
        <begin position="1"/>
        <end position="21"/>
    </location>
</feature>
<dbReference type="InterPro" id="IPR019819">
    <property type="entry name" value="Carboxylesterase_B_CS"/>
</dbReference>
<comment type="similarity">
    <text evidence="1 3">Belongs to the type-B carboxylesterase/lipase family.</text>
</comment>
<dbReference type="OrthoDB" id="408631at2759"/>
<feature type="chain" id="PRO_5017854957" description="Carboxylic ester hydrolase" evidence="3">
    <location>
        <begin position="22"/>
        <end position="489"/>
    </location>
</feature>
<dbReference type="EMBL" id="QWIN01001839">
    <property type="protein sequence ID" value="RMY35928.1"/>
    <property type="molecule type" value="Genomic_DNA"/>
</dbReference>
<dbReference type="InterPro" id="IPR002018">
    <property type="entry name" value="CarbesteraseB"/>
</dbReference>
<organism evidence="5 6">
    <name type="scientific">Hortaea werneckii</name>
    <name type="common">Black yeast</name>
    <name type="synonym">Cladosporium werneckii</name>
    <dbReference type="NCBI Taxonomy" id="91943"/>
    <lineage>
        <taxon>Eukaryota</taxon>
        <taxon>Fungi</taxon>
        <taxon>Dikarya</taxon>
        <taxon>Ascomycota</taxon>
        <taxon>Pezizomycotina</taxon>
        <taxon>Dothideomycetes</taxon>
        <taxon>Dothideomycetidae</taxon>
        <taxon>Mycosphaerellales</taxon>
        <taxon>Teratosphaeriaceae</taxon>
        <taxon>Hortaea</taxon>
    </lineage>
</organism>
<keyword evidence="3" id="KW-0732">Signal</keyword>
<proteinExistence type="inferred from homology"/>
<keyword evidence="2 3" id="KW-0378">Hydrolase</keyword>
<dbReference type="InterPro" id="IPR019826">
    <property type="entry name" value="Carboxylesterase_B_AS"/>
</dbReference>
<dbReference type="PANTHER" id="PTHR43918">
    <property type="entry name" value="ACETYLCHOLINESTERASE"/>
    <property type="match status" value="1"/>
</dbReference>
<dbReference type="Pfam" id="PF00135">
    <property type="entry name" value="COesterase"/>
    <property type="match status" value="2"/>
</dbReference>
<dbReference type="PROSITE" id="PS00941">
    <property type="entry name" value="CARBOXYLESTERASE_B_2"/>
    <property type="match status" value="1"/>
</dbReference>
<reference evidence="5 6" key="1">
    <citation type="journal article" date="2018" name="BMC Genomics">
        <title>Genomic evidence for intraspecific hybridization in a clonal and extremely halotolerant yeast.</title>
        <authorList>
            <person name="Gostincar C."/>
            <person name="Stajich J.E."/>
            <person name="Zupancic J."/>
            <person name="Zalar P."/>
            <person name="Gunde-Cimerman N."/>
        </authorList>
    </citation>
    <scope>NUCLEOTIDE SEQUENCE [LARGE SCALE GENOMIC DNA]</scope>
    <source>
        <strain evidence="5 6">EXF-151</strain>
    </source>
</reference>
<gene>
    <name evidence="5" type="ORF">D0865_13768</name>
</gene>
<dbReference type="GO" id="GO:0052689">
    <property type="term" value="F:carboxylic ester hydrolase activity"/>
    <property type="evidence" value="ECO:0007669"/>
    <property type="project" value="TreeGrafter"/>
</dbReference>
<dbReference type="SUPFAM" id="SSF53474">
    <property type="entry name" value="alpha/beta-Hydrolases"/>
    <property type="match status" value="1"/>
</dbReference>
<evidence type="ECO:0000256" key="1">
    <source>
        <dbReference type="ARBA" id="ARBA00005964"/>
    </source>
</evidence>
<dbReference type="AlphaFoldDB" id="A0A3M7B8G3"/>
<dbReference type="PROSITE" id="PS00122">
    <property type="entry name" value="CARBOXYLESTERASE_B_1"/>
    <property type="match status" value="1"/>
</dbReference>
<evidence type="ECO:0000256" key="2">
    <source>
        <dbReference type="ARBA" id="ARBA00022801"/>
    </source>
</evidence>
<protein>
    <recommendedName>
        <fullName evidence="3">Carboxylic ester hydrolase</fullName>
        <ecNumber evidence="3">3.1.1.-</ecNumber>
    </recommendedName>
</protein>
<evidence type="ECO:0000259" key="4">
    <source>
        <dbReference type="Pfam" id="PF00135"/>
    </source>
</evidence>
<feature type="domain" description="Carboxylesterase type B" evidence="4">
    <location>
        <begin position="171"/>
        <end position="456"/>
    </location>
</feature>
<name>A0A3M7B8G3_HORWE</name>
<dbReference type="PANTHER" id="PTHR43918:SF4">
    <property type="entry name" value="CARBOXYLIC ESTER HYDROLASE"/>
    <property type="match status" value="1"/>
</dbReference>
<evidence type="ECO:0000313" key="5">
    <source>
        <dbReference type="EMBL" id="RMY35928.1"/>
    </source>
</evidence>
<dbReference type="InterPro" id="IPR029058">
    <property type="entry name" value="AB_hydrolase_fold"/>
</dbReference>
<dbReference type="VEuPathDB" id="FungiDB:BTJ68_11807"/>
<dbReference type="Gene3D" id="3.40.50.1820">
    <property type="entry name" value="alpha/beta hydrolase"/>
    <property type="match status" value="2"/>
</dbReference>
<dbReference type="InterPro" id="IPR050654">
    <property type="entry name" value="AChE-related_enzymes"/>
</dbReference>
<accession>A0A3M7B8G3</accession>
<sequence length="489" mass="53392">MYWRRLLTTTGLMTIAQHSLAAPTCDRASTPTAHIQNGSLVGAHNEQYDQDFFLGIPYAQPPVDALRFKLPQPINDTWHDKQVTAYGDWCLQAELGLPGFSFANYTPPQSEDCLTLNVVRPTGVNKYSSLPVFLWIHGGALSSGSAIDQRYNMSFIVEESVAMGLPVIGRLALQWVQENIASFGGDPEKVTIAGESSGANSVGQHFTAYGGRDDGLFRAGVAESGGPLSAEVLLPINVQDQTYHQVLRSTDCTNANDTLECLRRLPVDVLTAAFRNGGSYLPVIDGDFIMDYAYSQIEQGKFVKRPLLIGNNRNEGTSFIVQSGAEGADSTGDILSVVWSFDQGAPGVSNETLDVVAEAYATSLTDQQVLDGSGTVSPDPGVGYGPFFGRAAIYVGDFFFNAARRFTCKRWFEEGAPAYSYHSYAVPNGVNETIFGATHFQEVAFVFRNYLGVGYENILNTTGLPLVSNDAMMQREYHDLSSLMSRMWF</sequence>
<feature type="domain" description="Carboxylesterase type B" evidence="4">
    <location>
        <begin position="30"/>
        <end position="159"/>
    </location>
</feature>